<evidence type="ECO:0000256" key="1">
    <source>
        <dbReference type="SAM" id="Phobius"/>
    </source>
</evidence>
<keyword evidence="1" id="KW-0472">Membrane</keyword>
<sequence>MCQETNNLKLLMMFIPTVFRKCIICYFICTISLSERLKLAEYQHSFMA</sequence>
<evidence type="ECO:0000313" key="2">
    <source>
        <dbReference type="EMBL" id="JAH14078.1"/>
    </source>
</evidence>
<organism evidence="2">
    <name type="scientific">Anguilla anguilla</name>
    <name type="common">European freshwater eel</name>
    <name type="synonym">Muraena anguilla</name>
    <dbReference type="NCBI Taxonomy" id="7936"/>
    <lineage>
        <taxon>Eukaryota</taxon>
        <taxon>Metazoa</taxon>
        <taxon>Chordata</taxon>
        <taxon>Craniata</taxon>
        <taxon>Vertebrata</taxon>
        <taxon>Euteleostomi</taxon>
        <taxon>Actinopterygii</taxon>
        <taxon>Neopterygii</taxon>
        <taxon>Teleostei</taxon>
        <taxon>Anguilliformes</taxon>
        <taxon>Anguillidae</taxon>
        <taxon>Anguilla</taxon>
    </lineage>
</organism>
<dbReference type="EMBL" id="GBXM01094499">
    <property type="protein sequence ID" value="JAH14078.1"/>
    <property type="molecule type" value="Transcribed_RNA"/>
</dbReference>
<name>A0A0E9QD75_ANGAN</name>
<dbReference type="AlphaFoldDB" id="A0A0E9QD75"/>
<reference evidence="2" key="2">
    <citation type="journal article" date="2015" name="Fish Shellfish Immunol.">
        <title>Early steps in the European eel (Anguilla anguilla)-Vibrio vulnificus interaction in the gills: Role of the RtxA13 toxin.</title>
        <authorList>
            <person name="Callol A."/>
            <person name="Pajuelo D."/>
            <person name="Ebbesson L."/>
            <person name="Teles M."/>
            <person name="MacKenzie S."/>
            <person name="Amaro C."/>
        </authorList>
    </citation>
    <scope>NUCLEOTIDE SEQUENCE</scope>
</reference>
<accession>A0A0E9QD75</accession>
<keyword evidence="1" id="KW-1133">Transmembrane helix</keyword>
<reference evidence="2" key="1">
    <citation type="submission" date="2014-11" db="EMBL/GenBank/DDBJ databases">
        <authorList>
            <person name="Amaro Gonzalez C."/>
        </authorList>
    </citation>
    <scope>NUCLEOTIDE SEQUENCE</scope>
</reference>
<protein>
    <submittedName>
        <fullName evidence="2">Uncharacterized protein</fullName>
    </submittedName>
</protein>
<keyword evidence="1" id="KW-0812">Transmembrane</keyword>
<proteinExistence type="predicted"/>
<feature type="transmembrane region" description="Helical" evidence="1">
    <location>
        <begin position="12"/>
        <end position="33"/>
    </location>
</feature>